<dbReference type="RefSeq" id="WP_407844415.1">
    <property type="nucleotide sequence ID" value="NZ_BAAFSG010000001.1"/>
</dbReference>
<dbReference type="InterPro" id="IPR047937">
    <property type="entry name" value="Eex_IncN-like"/>
</dbReference>
<organism evidence="2 3">
    <name type="scientific">Desulfovibrio falkowii</name>
    <dbReference type="NCBI Taxonomy" id="3136602"/>
    <lineage>
        <taxon>Bacteria</taxon>
        <taxon>Pseudomonadati</taxon>
        <taxon>Thermodesulfobacteriota</taxon>
        <taxon>Desulfovibrionia</taxon>
        <taxon>Desulfovibrionales</taxon>
        <taxon>Desulfovibrionaceae</taxon>
        <taxon>Desulfovibrio</taxon>
    </lineage>
</organism>
<comment type="caution">
    <text evidence="2">The sequence shown here is derived from an EMBL/GenBank/DDBJ whole genome shotgun (WGS) entry which is preliminary data.</text>
</comment>
<dbReference type="NCBIfam" id="NF033894">
    <property type="entry name" value="Eex_IncN"/>
    <property type="match status" value="1"/>
</dbReference>
<protein>
    <submittedName>
        <fullName evidence="2">Uncharacterized protein</fullName>
    </submittedName>
</protein>
<evidence type="ECO:0000313" key="2">
    <source>
        <dbReference type="EMBL" id="GAB1253674.1"/>
    </source>
</evidence>
<evidence type="ECO:0000313" key="3">
    <source>
        <dbReference type="Proteomes" id="UP001628192"/>
    </source>
</evidence>
<reference evidence="2 3" key="1">
    <citation type="journal article" date="2025" name="Int. J. Syst. Evol. Microbiol.">
        <title>Desulfovibrio falkowii sp. nov., Porphyromonas miyakawae sp. nov., Mediterraneibacter flintii sp. nov. and Owariibacterium komagatae gen. nov., sp. nov., isolated from human faeces.</title>
        <authorList>
            <person name="Hamaguchi T."/>
            <person name="Ohara M."/>
            <person name="Hisatomi A."/>
            <person name="Sekiguchi K."/>
            <person name="Takeda J.I."/>
            <person name="Ueyama J."/>
            <person name="Ito M."/>
            <person name="Nishiwaki H."/>
            <person name="Ogi T."/>
            <person name="Hirayama M."/>
            <person name="Ohkuma M."/>
            <person name="Sakamoto M."/>
            <person name="Ohno K."/>
        </authorList>
    </citation>
    <scope>NUCLEOTIDE SEQUENCE [LARGE SCALE GENOMIC DNA]</scope>
    <source>
        <strain evidence="2 3">13CB8C</strain>
    </source>
</reference>
<proteinExistence type="predicted"/>
<evidence type="ECO:0000256" key="1">
    <source>
        <dbReference type="SAM" id="SignalP"/>
    </source>
</evidence>
<dbReference type="Proteomes" id="UP001628192">
    <property type="component" value="Unassembled WGS sequence"/>
</dbReference>
<keyword evidence="3" id="KW-1185">Reference proteome</keyword>
<sequence>MKRLRTVAFAAVCLAMSASLAWAEETRTVDWYAAPENSKALEAKLNECRNNPGELENTPNCKNAKAANRRIFKSGKFEKVKEPTYGF</sequence>
<feature type="chain" id="PRO_5047247316" evidence="1">
    <location>
        <begin position="24"/>
        <end position="87"/>
    </location>
</feature>
<feature type="signal peptide" evidence="1">
    <location>
        <begin position="1"/>
        <end position="23"/>
    </location>
</feature>
<accession>A0ABQ0E7C4</accession>
<dbReference type="EMBL" id="BAAFSG010000001">
    <property type="protein sequence ID" value="GAB1253674.1"/>
    <property type="molecule type" value="Genomic_DNA"/>
</dbReference>
<gene>
    <name evidence="2" type="ORF">Defa_11610</name>
</gene>
<keyword evidence="1" id="KW-0732">Signal</keyword>
<name>A0ABQ0E7C4_9BACT</name>